<proteinExistence type="predicted"/>
<feature type="compositionally biased region" description="Polar residues" evidence="1">
    <location>
        <begin position="46"/>
        <end position="56"/>
    </location>
</feature>
<dbReference type="RefSeq" id="XP_022719636.1">
    <property type="nucleotide sequence ID" value="XM_022863901.1"/>
</dbReference>
<organism evidence="2 3">
    <name type="scientific">Durio zibethinus</name>
    <name type="common">Durian</name>
    <dbReference type="NCBI Taxonomy" id="66656"/>
    <lineage>
        <taxon>Eukaryota</taxon>
        <taxon>Viridiplantae</taxon>
        <taxon>Streptophyta</taxon>
        <taxon>Embryophyta</taxon>
        <taxon>Tracheophyta</taxon>
        <taxon>Spermatophyta</taxon>
        <taxon>Magnoliopsida</taxon>
        <taxon>eudicotyledons</taxon>
        <taxon>Gunneridae</taxon>
        <taxon>Pentapetalae</taxon>
        <taxon>rosids</taxon>
        <taxon>malvids</taxon>
        <taxon>Malvales</taxon>
        <taxon>Malvaceae</taxon>
        <taxon>Helicteroideae</taxon>
        <taxon>Durio</taxon>
    </lineage>
</organism>
<protein>
    <submittedName>
        <fullName evidence="3">Uncharacterized protein LOC111277459</fullName>
    </submittedName>
</protein>
<feature type="compositionally biased region" description="Pro residues" evidence="1">
    <location>
        <begin position="30"/>
        <end position="42"/>
    </location>
</feature>
<name>A0A6P5WVV7_DURZI</name>
<evidence type="ECO:0000313" key="3">
    <source>
        <dbReference type="RefSeq" id="XP_022719636.1"/>
    </source>
</evidence>
<gene>
    <name evidence="3" type="primary">LOC111277459</name>
</gene>
<accession>A0A6P5WVV7</accession>
<dbReference type="AlphaFoldDB" id="A0A6P5WVV7"/>
<feature type="region of interest" description="Disordered" evidence="1">
    <location>
        <begin position="22"/>
        <end position="62"/>
    </location>
</feature>
<sequence>MVRSDRSVRSGRKKTFSFFFSHSSSATRGRPPPFACHRPPSPVVEKSQNSPTNSSRTPERRSGLLFTRKSLKIPRSAGEVSEAWRWVPPYEEDCVDFFCNSYIW</sequence>
<dbReference type="Proteomes" id="UP000515121">
    <property type="component" value="Unplaced"/>
</dbReference>
<dbReference type="KEGG" id="dzi:111277459"/>
<evidence type="ECO:0000313" key="2">
    <source>
        <dbReference type="Proteomes" id="UP000515121"/>
    </source>
</evidence>
<reference evidence="3" key="1">
    <citation type="submission" date="2025-08" db="UniProtKB">
        <authorList>
            <consortium name="RefSeq"/>
        </authorList>
    </citation>
    <scope>IDENTIFICATION</scope>
    <source>
        <tissue evidence="3">Fruit stalk</tissue>
    </source>
</reference>
<keyword evidence="2" id="KW-1185">Reference proteome</keyword>
<dbReference type="GeneID" id="111277459"/>
<evidence type="ECO:0000256" key="1">
    <source>
        <dbReference type="SAM" id="MobiDB-lite"/>
    </source>
</evidence>